<proteinExistence type="predicted"/>
<sequence length="100" mass="11347">MVQSLFRLTNIFLQNSISHVSDRKLQLNCCGCEFGSDGYNLDMLGCSNKRICSNIKFGFEMALTATVWQKPIQSKWVITYLVGGRFSATFIQINVSHDLF</sequence>
<name>A0ABV0N1W2_9TELE</name>
<comment type="caution">
    <text evidence="1">The sequence shown here is derived from an EMBL/GenBank/DDBJ whole genome shotgun (WGS) entry which is preliminary data.</text>
</comment>
<organism evidence="1 2">
    <name type="scientific">Goodea atripinnis</name>
    <dbReference type="NCBI Taxonomy" id="208336"/>
    <lineage>
        <taxon>Eukaryota</taxon>
        <taxon>Metazoa</taxon>
        <taxon>Chordata</taxon>
        <taxon>Craniata</taxon>
        <taxon>Vertebrata</taxon>
        <taxon>Euteleostomi</taxon>
        <taxon>Actinopterygii</taxon>
        <taxon>Neopterygii</taxon>
        <taxon>Teleostei</taxon>
        <taxon>Neoteleostei</taxon>
        <taxon>Acanthomorphata</taxon>
        <taxon>Ovalentaria</taxon>
        <taxon>Atherinomorphae</taxon>
        <taxon>Cyprinodontiformes</taxon>
        <taxon>Goodeidae</taxon>
        <taxon>Goodea</taxon>
    </lineage>
</organism>
<evidence type="ECO:0000313" key="2">
    <source>
        <dbReference type="Proteomes" id="UP001476798"/>
    </source>
</evidence>
<evidence type="ECO:0000313" key="1">
    <source>
        <dbReference type="EMBL" id="MEQ2165270.1"/>
    </source>
</evidence>
<gene>
    <name evidence="1" type="ORF">GOODEAATRI_015141</name>
</gene>
<reference evidence="1 2" key="1">
    <citation type="submission" date="2021-06" db="EMBL/GenBank/DDBJ databases">
        <authorList>
            <person name="Palmer J.M."/>
        </authorList>
    </citation>
    <scope>NUCLEOTIDE SEQUENCE [LARGE SCALE GENOMIC DNA]</scope>
    <source>
        <strain evidence="1 2">GA_2019</strain>
        <tissue evidence="1">Muscle</tissue>
    </source>
</reference>
<keyword evidence="2" id="KW-1185">Reference proteome</keyword>
<protein>
    <submittedName>
        <fullName evidence="1">Uncharacterized protein</fullName>
    </submittedName>
</protein>
<dbReference type="Proteomes" id="UP001476798">
    <property type="component" value="Unassembled WGS sequence"/>
</dbReference>
<dbReference type="EMBL" id="JAHRIO010021096">
    <property type="protein sequence ID" value="MEQ2165270.1"/>
    <property type="molecule type" value="Genomic_DNA"/>
</dbReference>
<accession>A0ABV0N1W2</accession>